<dbReference type="GO" id="GO:0072330">
    <property type="term" value="P:monocarboxylic acid biosynthetic process"/>
    <property type="evidence" value="ECO:0007669"/>
    <property type="project" value="UniProtKB-ARBA"/>
</dbReference>
<feature type="compositionally biased region" description="Polar residues" evidence="5">
    <location>
        <begin position="1"/>
        <end position="10"/>
    </location>
</feature>
<dbReference type="GO" id="GO:0003824">
    <property type="term" value="F:catalytic activity"/>
    <property type="evidence" value="ECO:0007669"/>
    <property type="project" value="InterPro"/>
</dbReference>
<dbReference type="SUPFAM" id="SSF52777">
    <property type="entry name" value="CoA-dependent acyltransferases"/>
    <property type="match status" value="8"/>
</dbReference>
<feature type="domain" description="Carrier" evidence="6">
    <location>
        <begin position="1961"/>
        <end position="2036"/>
    </location>
</feature>
<dbReference type="FunFam" id="3.40.50.12780:FF:000012">
    <property type="entry name" value="Non-ribosomal peptide synthetase"/>
    <property type="match status" value="3"/>
</dbReference>
<evidence type="ECO:0000259" key="7">
    <source>
        <dbReference type="PROSITE" id="PS50917"/>
    </source>
</evidence>
<dbReference type="SUPFAM" id="SSF47336">
    <property type="entry name" value="ACP-like"/>
    <property type="match status" value="4"/>
</dbReference>
<dbReference type="PANTHER" id="PTHR45527:SF1">
    <property type="entry name" value="FATTY ACID SYNTHASE"/>
    <property type="match status" value="1"/>
</dbReference>
<protein>
    <submittedName>
        <fullName evidence="8">Amino acid adenylation domain-containing protein</fullName>
    </submittedName>
</protein>
<reference evidence="8 9" key="1">
    <citation type="submission" date="2019-10" db="EMBL/GenBank/DDBJ databases">
        <title>Streptomyces sp. strain GY16 isolated from leaves of Broussonetia papyrifera.</title>
        <authorList>
            <person name="Mo P."/>
        </authorList>
    </citation>
    <scope>NUCLEOTIDE SEQUENCE [LARGE SCALE GENOMIC DNA]</scope>
    <source>
        <strain evidence="8 9">GY16</strain>
    </source>
</reference>
<dbReference type="Gene3D" id="3.40.50.1820">
    <property type="entry name" value="alpha/beta hydrolase"/>
    <property type="match status" value="2"/>
</dbReference>
<dbReference type="Pfam" id="PF00550">
    <property type="entry name" value="PP-binding"/>
    <property type="match status" value="4"/>
</dbReference>
<keyword evidence="4" id="KW-0597">Phosphoprotein</keyword>
<feature type="region of interest" description="Disordered" evidence="5">
    <location>
        <begin position="4170"/>
        <end position="4191"/>
    </location>
</feature>
<gene>
    <name evidence="8" type="ORF">F9278_28255</name>
</gene>
<dbReference type="NCBIfam" id="NF003417">
    <property type="entry name" value="PRK04813.1"/>
    <property type="match status" value="4"/>
</dbReference>
<dbReference type="PROSITE" id="PS00012">
    <property type="entry name" value="PHOSPHOPANTETHEINE"/>
    <property type="match status" value="2"/>
</dbReference>
<comment type="similarity">
    <text evidence="2">Belongs to the ATP-dependent AMP-binding enzyme family.</text>
</comment>
<dbReference type="Gene3D" id="2.30.38.10">
    <property type="entry name" value="Luciferase, Domain 3"/>
    <property type="match status" value="2"/>
</dbReference>
<dbReference type="InterPro" id="IPR000873">
    <property type="entry name" value="AMP-dep_synth/lig_dom"/>
</dbReference>
<dbReference type="FunFam" id="3.40.50.980:FF:000001">
    <property type="entry name" value="Non-ribosomal peptide synthetase"/>
    <property type="match status" value="3"/>
</dbReference>
<dbReference type="InterPro" id="IPR010071">
    <property type="entry name" value="AA_adenyl_dom"/>
</dbReference>
<name>A0A5P8K7V3_9ACTN</name>
<evidence type="ECO:0000259" key="6">
    <source>
        <dbReference type="PROSITE" id="PS50075"/>
    </source>
</evidence>
<dbReference type="Gene3D" id="3.30.300.30">
    <property type="match status" value="4"/>
</dbReference>
<dbReference type="InterPro" id="IPR020845">
    <property type="entry name" value="AMP-binding_CS"/>
</dbReference>
<feature type="region of interest" description="Disordered" evidence="5">
    <location>
        <begin position="1"/>
        <end position="41"/>
    </location>
</feature>
<dbReference type="Gene3D" id="3.30.559.30">
    <property type="entry name" value="Nonribosomal peptide synthetase, condensation domain"/>
    <property type="match status" value="4"/>
</dbReference>
<dbReference type="GO" id="GO:0017000">
    <property type="term" value="P:antibiotic biosynthetic process"/>
    <property type="evidence" value="ECO:0007669"/>
    <property type="project" value="UniProtKB-ARBA"/>
</dbReference>
<sequence>MSGPTPNMTDSAADGAGSVTPDALQRPKWSPERLDPAPGTHVTSAATRLRGTLDESVLATAVADTLRHHPEISTRWADGDGVPVLLTNPRSEQDDLARADIHTTETARACEEFLPTLTASLKPRSFAAALIALGPDDHVLLLVLHETVRGINAAGLITEIGARYGVAAPDGGHAADAAPAPADRPDEAWLDLLTSTPAAEAPADRPRAHVRRPAGARVPVALPADLPASTGRRLSAVLLVAVHTLLARHSGQWTGVVGLREDGRTVPVPLNLPPGSPFDDAVREASDTVAAAHGADGGFLAGLLSSGTDLSRNPMFGVLVEIADGVSATLGTHTADPVRPRTVNTRHDLVVRLLRDTDGQLVGELEYPTSLFSVEAAERLAEGLAELCRSAVRNPLCAIGDLEILPPARRTAALPLPRATAVPVPQTPAYELIAAQAAATPDAVAVEDADCSLTYAGLMALSDALARRLCALGAGPGDLVGIALPRGVELVAALLGVQRAGAAYVPLDPGHPADRLSFVLDDSRARFLVTSAAVRDGLPATSATTVLFEDVEVDGPDRELHVTADLDDTAYVIYTSGSTGRPKGVVVTHRALVNFLWSMRERPGLAPGAVFPAVTTVSFDIAVLELFLPLLVGGRVVVASQAEARDPERLATLLDRVDARVMQATPLTWRLLLDSGWTPSADFTALCGGEKLPEGLARRLCARGVRLWDLYGPTETTVWSSVAAIEDGVVRDFAAVANTTLHVLDERLRPVPVGGRGELYIGGAGLAAGYLRRPALTAERFVPNPYDGSGARLYRTGDVARRHADGRIEILGRTDHQIKIHGFRVEPGEVESVLAAHSAVRDAVVRTVDDRNGEARLVGYVVGDDGAPPPADELARHCAALLPPYMIPSRFVPLSAFPTTPNGKIDRAALPAPSALPASAPPRGSTLSRREQAVADVLAELLDRPLTDPDDDFFALGGDSLLAARAVGRLRALFGVGLGVSGLFEARTIAGITARLTAADDDEAAPLIPATGTGPRTLSFAQRQMWLLHQFGPDDTAYLEPLAVRLPEPFDAGRLERALTALFERHEILRTRYVTDDSGEPLQTVEPAAAIRPVVEDGDPQAILAEELTRPFDLSAGPPVRVRVVRAPDGAHVVLLIAHHIVTDDRSHEVLTADLLAVYGKQPLPSLPVRYSDYALWQRSRMTGARLERGLEFWRRRLAGLEPTELETDRVRPAVRVSRGGTVRFAVPASVVRSLEETGRQRHATPFITLLTGFLAALGRYTGRSDLAIGMPVAERDRPETENLVGLFVNTVVMRTDLAGRRSFTDMVAAVRDAAVETYAHADVPFELVVEHVAPERDLSRNPLVGILFAVHEDGGPDRLMCPDPPGAKFDLGCHLTARPDGGLDGRIEYATSLFDRSTVTRFAEHLRRLLVAVAAEPDVAVTDLAALTTPEAPAAPAVPASGEERATLPELFASRAAAAPGTTVTGHGRTLDFAELDAAANRLAHRLRELGARRGSFVVVRLPQTVDLVVALLAVLKSGAAYIPLDPGHPVQRLTDALADTNAPVVVALTGSLPAPPPGTRLLTPDDPAEQARLAALPTTTPDDGPDPGDPAYAVYTSGSTGRPKAAVVTHGGLANYLRWAAGELPLDADAGSPVHTSLAYDLALTSLYPALVAGAPVELLDTSAGGVEPLATALARARSTSPYGVVKLTPTHLEMLHEVLPAEVFAGSARSLVVAGEQLRGEQLAGWSSTTPTTRVVNSYGPSETSVACCVHVLQAGEATPGPVPIGRPIPGMYVRLLDEVLREVPAGAVGEIHVGGLGVGLGYLNRPGLTARSFVPDPYATEPGARLYRTGDLARRLPDGTLLFLGRRDHQVKIRGFRVEPGEVEGVLRTHPAVRAAVVVADLTDSGNTRLAAHVVADPSQVTVADLRAHLTERLAAHLVPDLWELRHELPLLRNGKVDRRALPALSAPTAVREAHVAPVTPAERLVAEVWADVLGVERVGRDDRFLDLGGQSLLAIRVAARLRDRLPVPVSVRDVFSAQTVAGLAELLARRALAQVTEVFGVAPQEESVTPVTTPASVIPLGPSIPLADRSRPVPLSFAQRRLWLLDQLSPGSTEYLVATVLRLRGRIDTDALSAALTALVRRHEVLRTRYVAEAGHDPVQIVDEPPVIRLAAEHADAGTVLREELDTPVDLATGPVLRARLVRVSAEEHVLVLVIHHIAVDAWSMDVVAAELEAGYRGEPSSEPTVQYADFAVWQHERLSDEPMDELLRYWRGQLAGLDPTELPADRPRPAVRDPQGAVLRFTVPSATAAALGELAGRAGATPFMVGLTSFLVLLARYSGRTDLAVGVPVSGRGEEQLEDLIGFFSNTLVLRADLADDPSFGELLARVRETVGDAFLHDELPFERLVEELAPQRDLSRNPLFQVLFTYRDGITRHFRLPGLEVAAEPVPSRTAKFDLTLELTRDGGGGFTGEIEYATALFDEATVARLARHYVNLLEQAVAAPDTPVSRLEMLDSGERHALTHGAAGALRPRPDAGLPELVAEQAARTPEATAVVCATGRLTYRELDQRANRLARHLRAVGIGRDDVVAVCLPRQPELAVALLGVHRAGAAYLPLDGNHPQERLAWMVEDARARLVIVADASSPAAGLGTPVLDLVAEGTVIEARTGDGAPVASDPDATAYVIYTSGSTGRPKGVAVPHRGIRNRVLWAVDHHGLCADDRLLQKTALTFDASVWEFFGPLVSGGTVVLPPEGVERDPAALIEEVVRHRVTVLQGVPSFYRALADETGLERCTSLRLLFSAGEPLPNDLASRLCARLGAVLVNTYGPTESSIDVTAWTFRPETPAPDGIGVVPIGRALDNTRTVVCAPGGGMAPVGVPGELYIAGEGLARGYLHRPRLTAELFAPDPYGPPGARAYRTGDVVRRRADGVLEFLGRTDHQVKIRGVRVEPGEVEAVLAAHPELVDCVVAARPGPDGLLRLVAYAVPRTELPPHRELRAHVSARLPESYVPSVFVPLDRMPLTTSGKADRAALPDHGDLPDTRDAVLSPPRTPQEKVVAEIVAEVLGLDAVGIDDDFFELGGHSLLAVRVAGRVRAAFGVAVGVRAVFEDRTVAALAARVASGDAVEETTVPTAVTRTGPAPLSFAQQRLWFLDQLAPGSVQYHVTLALRLTGPLDIGSLSGALGDLTVRHDILRTRYVTGEHGEAVQVVDPALPVRLPVTELGELADENELPALLRSFAERPFALAEEVPVRPYLIRLGAEDHVFLLVMHHLVTDAWTEGILVRELSGCYEARLAGLVPTPGPRPLQYADYAAWQRAALADGSADAELAYWRERLAGFESLELRTDRPRPGVRTGFGATLRVPLGDEITGPLLALGRRHGATAYMTFLSVFYALLHRYTGATDLTIGTAVAGRGRPELEDVAGFFVNTVLLRVDVGDDPSVAALIDRVRDRTLDSFAHDELPFDRLVEELAPHRELSRSPLTDIMFGLRETPAVAPRLAGLGVERVGVDRSTAKFDLILGVAAVTGGGYELELEYDTALFDEETIRRLAGHFRRLAASAASDSGRRISELAVLDDAERHQLLREWNDVPAGAQRESLYEAFAAQAARTPDAAAVEGPGERLTYAELAGRATTLAARLRAVGVRPETPVAVCLERSPSAVVALLAVARAGGVYVPLDVTQPRQRLTLMLEDLQPAAVLTERWLEAGLSDAATPVVLVDDSDADAADPAVETVPGEPSRLAYMIYTSGSTGVPKAVMVPHDACVHHSRVHGARHDMRPGDRVLLLAALTFDPSIAQMAAPLLVGATVVAGPGGVVAPPDLPDLLAATGVTHTALPASYFRDMMATVGHRDPRLAGLRVVAVGGEVVTHHDIRMWRESGLPAHLLCVYGPTETTVACLTHTVSDAELTEAPPETAVPIGRPLPGTRAYVLDEAFRPVPVGVAGELYVGGVRVSRGYFRQPRTTAERFVPDPFGDEAGGRLYRTGDQARFRSDGVIEFLGRIDTQVKLRGFRIELGEVEAALASHPALRAAAAAVQEVAPGDRRLVGYVVPRTGQAPSPTELRDFVADRVPEYMVPDLWMTLAELPVNVSQKVNRKALPVPEPDSGLALDAPVAPADEVEEAIAGAWADVLGLETVGTQYDFFRVGGHSLLATRLMARLRDLFGIDVPLRLLFEARTVSEQALALERLAEAEEDAAAGPNAPIGPEGHDDEH</sequence>
<feature type="region of interest" description="Disordered" evidence="5">
    <location>
        <begin position="3007"/>
        <end position="3032"/>
    </location>
</feature>
<dbReference type="Pfam" id="PF00501">
    <property type="entry name" value="AMP-binding"/>
    <property type="match status" value="4"/>
</dbReference>
<dbReference type="CDD" id="cd19531">
    <property type="entry name" value="LCL_NRPS-like"/>
    <property type="match status" value="3"/>
</dbReference>
<dbReference type="NCBIfam" id="TIGR01733">
    <property type="entry name" value="AA-adenyl-dom"/>
    <property type="match status" value="4"/>
</dbReference>
<dbReference type="SMART" id="SM00823">
    <property type="entry name" value="PKS_PP"/>
    <property type="match status" value="4"/>
</dbReference>
<evidence type="ECO:0000256" key="3">
    <source>
        <dbReference type="ARBA" id="ARBA00022450"/>
    </source>
</evidence>
<dbReference type="EMBL" id="CP045096">
    <property type="protein sequence ID" value="QFQ99403.1"/>
    <property type="molecule type" value="Genomic_DNA"/>
</dbReference>
<dbReference type="InterPro" id="IPR010912">
    <property type="entry name" value="SPOC_met"/>
</dbReference>
<dbReference type="InterPro" id="IPR009081">
    <property type="entry name" value="PP-bd_ACP"/>
</dbReference>
<feature type="domain" description="SPOC" evidence="7">
    <location>
        <begin position="4095"/>
        <end position="4191"/>
    </location>
</feature>
<dbReference type="InterPro" id="IPR023213">
    <property type="entry name" value="CAT-like_dom_sf"/>
</dbReference>
<dbReference type="InterPro" id="IPR020806">
    <property type="entry name" value="PKS_PP-bd"/>
</dbReference>
<dbReference type="InterPro" id="IPR036736">
    <property type="entry name" value="ACP-like_sf"/>
</dbReference>
<dbReference type="SUPFAM" id="SSF56801">
    <property type="entry name" value="Acetyl-CoA synthetase-like"/>
    <property type="match status" value="4"/>
</dbReference>
<feature type="compositionally biased region" description="Basic and acidic residues" evidence="5">
    <location>
        <begin position="3009"/>
        <end position="3026"/>
    </location>
</feature>
<dbReference type="GO" id="GO:0005737">
    <property type="term" value="C:cytoplasm"/>
    <property type="evidence" value="ECO:0007669"/>
    <property type="project" value="TreeGrafter"/>
</dbReference>
<dbReference type="CDD" id="cd05930">
    <property type="entry name" value="A_NRPS"/>
    <property type="match status" value="3"/>
</dbReference>
<evidence type="ECO:0000256" key="1">
    <source>
        <dbReference type="ARBA" id="ARBA00001957"/>
    </source>
</evidence>
<dbReference type="Gene3D" id="3.30.559.10">
    <property type="entry name" value="Chloramphenicol acetyltransferase-like domain"/>
    <property type="match status" value="4"/>
</dbReference>
<dbReference type="InterPro" id="IPR045851">
    <property type="entry name" value="AMP-bd_C_sf"/>
</dbReference>
<dbReference type="PROSITE" id="PS00455">
    <property type="entry name" value="AMP_BINDING"/>
    <property type="match status" value="3"/>
</dbReference>
<dbReference type="RefSeq" id="WP_152170825.1">
    <property type="nucleotide sequence ID" value="NZ_CP045096.1"/>
</dbReference>
<dbReference type="GO" id="GO:0043041">
    <property type="term" value="P:amino acid activation for nonribosomal peptide biosynthetic process"/>
    <property type="evidence" value="ECO:0007669"/>
    <property type="project" value="TreeGrafter"/>
</dbReference>
<evidence type="ECO:0000256" key="2">
    <source>
        <dbReference type="ARBA" id="ARBA00006432"/>
    </source>
</evidence>
<dbReference type="CDD" id="cd12116">
    <property type="entry name" value="A_NRPS_Ta1_like"/>
    <property type="match status" value="1"/>
</dbReference>
<evidence type="ECO:0000313" key="8">
    <source>
        <dbReference type="EMBL" id="QFQ99403.1"/>
    </source>
</evidence>
<dbReference type="PROSITE" id="PS50075">
    <property type="entry name" value="CARRIER"/>
    <property type="match status" value="4"/>
</dbReference>
<evidence type="ECO:0000313" key="9">
    <source>
        <dbReference type="Proteomes" id="UP000327294"/>
    </source>
</evidence>
<dbReference type="PANTHER" id="PTHR45527">
    <property type="entry name" value="NONRIBOSOMAL PEPTIDE SYNTHETASE"/>
    <property type="match status" value="1"/>
</dbReference>
<dbReference type="InterPro" id="IPR042099">
    <property type="entry name" value="ANL_N_sf"/>
</dbReference>
<proteinExistence type="inferred from homology"/>
<dbReference type="Gene3D" id="3.40.50.980">
    <property type="match status" value="4"/>
</dbReference>
<evidence type="ECO:0000256" key="5">
    <source>
        <dbReference type="SAM" id="MobiDB-lite"/>
    </source>
</evidence>
<feature type="domain" description="Carrier" evidence="6">
    <location>
        <begin position="3031"/>
        <end position="3106"/>
    </location>
</feature>
<dbReference type="Pfam" id="PF00668">
    <property type="entry name" value="Condensation"/>
    <property type="match status" value="3"/>
</dbReference>
<comment type="cofactor">
    <cofactor evidence="1">
        <name>pantetheine 4'-phosphate</name>
        <dbReference type="ChEBI" id="CHEBI:47942"/>
    </cofactor>
</comment>
<feature type="domain" description="Carrier" evidence="6">
    <location>
        <begin position="925"/>
        <end position="1000"/>
    </location>
</feature>
<dbReference type="GO" id="GO:0044550">
    <property type="term" value="P:secondary metabolite biosynthetic process"/>
    <property type="evidence" value="ECO:0007669"/>
    <property type="project" value="TreeGrafter"/>
</dbReference>
<dbReference type="PROSITE" id="PS50917">
    <property type="entry name" value="SPOC"/>
    <property type="match status" value="1"/>
</dbReference>
<dbReference type="FunFam" id="1.10.1200.10:FF:000016">
    <property type="entry name" value="Non-ribosomal peptide synthase"/>
    <property type="match status" value="2"/>
</dbReference>
<dbReference type="InterPro" id="IPR006162">
    <property type="entry name" value="Ppantetheine_attach_site"/>
</dbReference>
<accession>A0A5P8K7V3</accession>
<dbReference type="InterPro" id="IPR029058">
    <property type="entry name" value="AB_hydrolase_fold"/>
</dbReference>
<organism evidence="8 9">
    <name type="scientific">Streptomyces phaeolivaceus</name>
    <dbReference type="NCBI Taxonomy" id="2653200"/>
    <lineage>
        <taxon>Bacteria</taxon>
        <taxon>Bacillati</taxon>
        <taxon>Actinomycetota</taxon>
        <taxon>Actinomycetes</taxon>
        <taxon>Kitasatosporales</taxon>
        <taxon>Streptomycetaceae</taxon>
        <taxon>Streptomyces</taxon>
    </lineage>
</organism>
<evidence type="ECO:0000256" key="4">
    <source>
        <dbReference type="ARBA" id="ARBA00022553"/>
    </source>
</evidence>
<dbReference type="Gene3D" id="3.40.50.12780">
    <property type="entry name" value="N-terminal domain of ligase-like"/>
    <property type="match status" value="2"/>
</dbReference>
<dbReference type="GO" id="GO:0031177">
    <property type="term" value="F:phosphopantetheine binding"/>
    <property type="evidence" value="ECO:0007669"/>
    <property type="project" value="InterPro"/>
</dbReference>
<dbReference type="Pfam" id="PF13193">
    <property type="entry name" value="AMP-binding_C"/>
    <property type="match status" value="4"/>
</dbReference>
<dbReference type="GO" id="GO:0008610">
    <property type="term" value="P:lipid biosynthetic process"/>
    <property type="evidence" value="ECO:0007669"/>
    <property type="project" value="UniProtKB-ARBA"/>
</dbReference>
<dbReference type="KEGG" id="sphv:F9278_28255"/>
<keyword evidence="9" id="KW-1185">Reference proteome</keyword>
<dbReference type="FunFam" id="2.30.38.10:FF:000001">
    <property type="entry name" value="Non-ribosomal peptide synthetase PvdI"/>
    <property type="match status" value="2"/>
</dbReference>
<keyword evidence="3" id="KW-0596">Phosphopantetheine</keyword>
<dbReference type="InterPro" id="IPR025110">
    <property type="entry name" value="AMP-bd_C"/>
</dbReference>
<dbReference type="Gene3D" id="1.10.1200.10">
    <property type="entry name" value="ACP-like"/>
    <property type="match status" value="2"/>
</dbReference>
<dbReference type="InterPro" id="IPR001242">
    <property type="entry name" value="Condensation_dom"/>
</dbReference>
<feature type="domain" description="Carrier" evidence="6">
    <location>
        <begin position="4093"/>
        <end position="4168"/>
    </location>
</feature>
<dbReference type="Proteomes" id="UP000327294">
    <property type="component" value="Chromosome"/>
</dbReference>